<reference evidence="2 3" key="1">
    <citation type="submission" date="2016-10" db="EMBL/GenBank/DDBJ databases">
        <authorList>
            <person name="de Groot N.N."/>
        </authorList>
    </citation>
    <scope>NUCLEOTIDE SEQUENCE [LARGE SCALE GENOMIC DNA]</scope>
    <source>
        <strain evidence="2 3">DSM 20678</strain>
    </source>
</reference>
<accession>A0A1I5T1Y1</accession>
<evidence type="ECO:0000313" key="3">
    <source>
        <dbReference type="Proteomes" id="UP000198577"/>
    </source>
</evidence>
<dbReference type="Proteomes" id="UP000198577">
    <property type="component" value="Unassembled WGS sequence"/>
</dbReference>
<dbReference type="EMBL" id="FOXR01000003">
    <property type="protein sequence ID" value="SFP77045.1"/>
    <property type="molecule type" value="Genomic_DNA"/>
</dbReference>
<protein>
    <submittedName>
        <fullName evidence="2">Uncharacterized protein</fullName>
    </submittedName>
</protein>
<feature type="compositionally biased region" description="Basic and acidic residues" evidence="1">
    <location>
        <begin position="130"/>
        <end position="148"/>
    </location>
</feature>
<dbReference type="STRING" id="937334.SAMN05444406_103145"/>
<dbReference type="AlphaFoldDB" id="A0A1I5T1Y1"/>
<evidence type="ECO:0000313" key="2">
    <source>
        <dbReference type="EMBL" id="SFP77045.1"/>
    </source>
</evidence>
<evidence type="ECO:0000256" key="1">
    <source>
        <dbReference type="SAM" id="MobiDB-lite"/>
    </source>
</evidence>
<feature type="compositionally biased region" description="Polar residues" evidence="1">
    <location>
        <begin position="149"/>
        <end position="164"/>
    </location>
</feature>
<dbReference type="OrthoDB" id="2088143at2"/>
<name>A0A1I5T1Y1_9FIRM</name>
<gene>
    <name evidence="2" type="ORF">SAMN05444406_103145</name>
</gene>
<organism evidence="2 3">
    <name type="scientific">Caldicoprobacter faecalis</name>
    <dbReference type="NCBI Taxonomy" id="937334"/>
    <lineage>
        <taxon>Bacteria</taxon>
        <taxon>Bacillati</taxon>
        <taxon>Bacillota</taxon>
        <taxon>Clostridia</taxon>
        <taxon>Caldicoprobacterales</taxon>
        <taxon>Caldicoprobacteraceae</taxon>
        <taxon>Caldicoprobacter</taxon>
    </lineage>
</organism>
<feature type="region of interest" description="Disordered" evidence="1">
    <location>
        <begin position="129"/>
        <end position="211"/>
    </location>
</feature>
<keyword evidence="3" id="KW-1185">Reference proteome</keyword>
<feature type="compositionally biased region" description="Polar residues" evidence="1">
    <location>
        <begin position="191"/>
        <end position="211"/>
    </location>
</feature>
<proteinExistence type="predicted"/>
<dbReference type="RefSeq" id="WP_025748576.1">
    <property type="nucleotide sequence ID" value="NZ_FOXR01000003.1"/>
</dbReference>
<sequence length="224" mass="25470">MPKSKEQLLLCAESAADYINQTGGGGFVSFILDMIDFVSETEQHDIEKVQNLYEILYNVKSSNMEVIGGGNRLKRAYVDFIENFLKLSKVSAYPNKYNVDNEEFRDLSLNELHYVFGWVRRLIKAQGSSRLDEEDRRRHEKKQARNMEDSSCNNRYGNPRNYASNYVDGALQRSGLNTSQRGGAAKRHSLGDTSKGSSQNADKGIFNTQMQEQLAKLVHKNKKS</sequence>